<dbReference type="STRING" id="857566.A0A1E3PJN9"/>
<dbReference type="GO" id="GO:0005829">
    <property type="term" value="C:cytosol"/>
    <property type="evidence" value="ECO:0007669"/>
    <property type="project" value="TreeGrafter"/>
</dbReference>
<evidence type="ECO:0000313" key="6">
    <source>
        <dbReference type="EMBL" id="ODQ65631.1"/>
    </source>
</evidence>
<feature type="domain" description="PABS" evidence="5">
    <location>
        <begin position="15"/>
        <end position="252"/>
    </location>
</feature>
<dbReference type="FunFam" id="3.40.50.150:FF:000013">
    <property type="entry name" value="Spermidine synthase"/>
    <property type="match status" value="1"/>
</dbReference>
<evidence type="ECO:0000256" key="4">
    <source>
        <dbReference type="RuleBase" id="RU003836"/>
    </source>
</evidence>
<evidence type="ECO:0000259" key="5">
    <source>
        <dbReference type="PROSITE" id="PS51006"/>
    </source>
</evidence>
<name>A0A1E3PJN9_9ASCO</name>
<dbReference type="CDD" id="cd02440">
    <property type="entry name" value="AdoMet_MTases"/>
    <property type="match status" value="1"/>
</dbReference>
<evidence type="ECO:0000256" key="3">
    <source>
        <dbReference type="PROSITE-ProRule" id="PRU00354"/>
    </source>
</evidence>
<dbReference type="PANTHER" id="PTHR11558:SF11">
    <property type="entry name" value="SPERMIDINE SYNTHASE"/>
    <property type="match status" value="1"/>
</dbReference>
<dbReference type="FunFam" id="2.30.140.10:FF:000001">
    <property type="entry name" value="SPE3p Spermidine synthase"/>
    <property type="match status" value="1"/>
</dbReference>
<dbReference type="InterPro" id="IPR029063">
    <property type="entry name" value="SAM-dependent_MTases_sf"/>
</dbReference>
<dbReference type="EMBL" id="KV454409">
    <property type="protein sequence ID" value="ODQ65631.1"/>
    <property type="molecule type" value="Genomic_DNA"/>
</dbReference>
<dbReference type="OrthoDB" id="38125at2759"/>
<dbReference type="InterPro" id="IPR030373">
    <property type="entry name" value="PABS_CS"/>
</dbReference>
<dbReference type="PANTHER" id="PTHR11558">
    <property type="entry name" value="SPERMIDINE/SPERMINE SYNTHASE"/>
    <property type="match status" value="1"/>
</dbReference>
<dbReference type="Gene3D" id="3.40.50.150">
    <property type="entry name" value="Vaccinia Virus protein VP39"/>
    <property type="match status" value="1"/>
</dbReference>
<dbReference type="InterPro" id="IPR030668">
    <property type="entry name" value="Spermi_synthase_euk"/>
</dbReference>
<dbReference type="AlphaFoldDB" id="A0A1E3PJN9"/>
<dbReference type="InterPro" id="IPR030374">
    <property type="entry name" value="PABS"/>
</dbReference>
<reference evidence="6 7" key="1">
    <citation type="journal article" date="2016" name="Proc. Natl. Acad. Sci. U.S.A.">
        <title>Comparative genomics of biotechnologically important yeasts.</title>
        <authorList>
            <person name="Riley R."/>
            <person name="Haridas S."/>
            <person name="Wolfe K.H."/>
            <person name="Lopes M.R."/>
            <person name="Hittinger C.T."/>
            <person name="Goeker M."/>
            <person name="Salamov A.A."/>
            <person name="Wisecaver J.H."/>
            <person name="Long T.M."/>
            <person name="Calvey C.H."/>
            <person name="Aerts A.L."/>
            <person name="Barry K.W."/>
            <person name="Choi C."/>
            <person name="Clum A."/>
            <person name="Coughlan A.Y."/>
            <person name="Deshpande S."/>
            <person name="Douglass A.P."/>
            <person name="Hanson S.J."/>
            <person name="Klenk H.-P."/>
            <person name="LaButti K.M."/>
            <person name="Lapidus A."/>
            <person name="Lindquist E.A."/>
            <person name="Lipzen A.M."/>
            <person name="Meier-Kolthoff J.P."/>
            <person name="Ohm R.A."/>
            <person name="Otillar R.P."/>
            <person name="Pangilinan J.L."/>
            <person name="Peng Y."/>
            <person name="Rokas A."/>
            <person name="Rosa C.A."/>
            <person name="Scheuner C."/>
            <person name="Sibirny A.A."/>
            <person name="Slot J.C."/>
            <person name="Stielow J.B."/>
            <person name="Sun H."/>
            <person name="Kurtzman C.P."/>
            <person name="Blackwell M."/>
            <person name="Grigoriev I.V."/>
            <person name="Jeffries T.W."/>
        </authorList>
    </citation>
    <scope>NUCLEOTIDE SEQUENCE [LARGE SCALE GENOMIC DNA]</scope>
    <source>
        <strain evidence="6 7">DSM 6958</strain>
    </source>
</reference>
<dbReference type="NCBIfam" id="TIGR00417">
    <property type="entry name" value="speE"/>
    <property type="match status" value="1"/>
</dbReference>
<dbReference type="NCBIfam" id="NF002010">
    <property type="entry name" value="PRK00811.1"/>
    <property type="match status" value="1"/>
</dbReference>
<dbReference type="InterPro" id="IPR037163">
    <property type="entry name" value="Spermidine_synt_N_sf"/>
</dbReference>
<dbReference type="HAMAP" id="MF_00198">
    <property type="entry name" value="Spermidine_synth"/>
    <property type="match status" value="1"/>
</dbReference>
<dbReference type="SUPFAM" id="SSF53335">
    <property type="entry name" value="S-adenosyl-L-methionine-dependent methyltransferases"/>
    <property type="match status" value="1"/>
</dbReference>
<dbReference type="Gene3D" id="2.30.140.10">
    <property type="entry name" value="Spermidine synthase, tetramerisation domain"/>
    <property type="match status" value="1"/>
</dbReference>
<dbReference type="GO" id="GO:0004766">
    <property type="term" value="F:spermidine synthase activity"/>
    <property type="evidence" value="ECO:0007669"/>
    <property type="project" value="TreeGrafter"/>
</dbReference>
<proteinExistence type="inferred from homology"/>
<accession>A0A1E3PJN9</accession>
<keyword evidence="3" id="KW-0620">Polyamine biosynthesis</keyword>
<dbReference type="PROSITE" id="PS01330">
    <property type="entry name" value="PABS_1"/>
    <property type="match status" value="1"/>
</dbReference>
<keyword evidence="7" id="KW-1185">Reference proteome</keyword>
<dbReference type="PROSITE" id="PS51006">
    <property type="entry name" value="PABS_2"/>
    <property type="match status" value="1"/>
</dbReference>
<protein>
    <submittedName>
        <fullName evidence="6">Spermine synthase</fullName>
    </submittedName>
</protein>
<dbReference type="Pfam" id="PF17284">
    <property type="entry name" value="Spermine_synt_N"/>
    <property type="match status" value="1"/>
</dbReference>
<dbReference type="InterPro" id="IPR035246">
    <property type="entry name" value="Spermidine_synt_N"/>
</dbReference>
<comment type="similarity">
    <text evidence="1 4">Belongs to the spermidine/spermine synthase family.</text>
</comment>
<evidence type="ECO:0000256" key="1">
    <source>
        <dbReference type="ARBA" id="ARBA00007867"/>
    </source>
</evidence>
<gene>
    <name evidence="6" type="ORF">NADFUDRAFT_50916</name>
</gene>
<sequence>MVESPQNLSHPTIKDSWFSEISDHAFPGQGFMIRVAEILYVGKSMFQDVLVFKSTDYGNVLVLDGIIQVTERDEFAYQEMICHLAMNSHENPQNILVIGGGDGGVLREVVKHDSVKEVTLCEIDQSVIDVSKKYLPEMARGFDHPKVKLNIGDGFEYLKNSTNKFDVIITDSSDPEGPAEAFFQENYFKLLHNALTENGVIITQASESVWLNFRFIKRLKNICEKVFPQVEYAYTMVPTYTSGQLGLMICTKRSDWDIKKPLRAWPEKVEATINRYYNRQIHESSFILPNWAKHYLRETDNQN</sequence>
<evidence type="ECO:0000313" key="7">
    <source>
        <dbReference type="Proteomes" id="UP000095009"/>
    </source>
</evidence>
<organism evidence="6 7">
    <name type="scientific">Nadsonia fulvescens var. elongata DSM 6958</name>
    <dbReference type="NCBI Taxonomy" id="857566"/>
    <lineage>
        <taxon>Eukaryota</taxon>
        <taxon>Fungi</taxon>
        <taxon>Dikarya</taxon>
        <taxon>Ascomycota</taxon>
        <taxon>Saccharomycotina</taxon>
        <taxon>Dipodascomycetes</taxon>
        <taxon>Dipodascales</taxon>
        <taxon>Dipodascales incertae sedis</taxon>
        <taxon>Nadsonia</taxon>
    </lineage>
</organism>
<dbReference type="InterPro" id="IPR001045">
    <property type="entry name" value="Spermi_synthase"/>
</dbReference>
<dbReference type="GO" id="GO:0008295">
    <property type="term" value="P:spermidine biosynthetic process"/>
    <property type="evidence" value="ECO:0007669"/>
    <property type="project" value="TreeGrafter"/>
</dbReference>
<dbReference type="Proteomes" id="UP000095009">
    <property type="component" value="Unassembled WGS sequence"/>
</dbReference>
<evidence type="ECO:0000256" key="2">
    <source>
        <dbReference type="ARBA" id="ARBA00022679"/>
    </source>
</evidence>
<dbReference type="GO" id="GO:0015940">
    <property type="term" value="P:pantothenate biosynthetic process"/>
    <property type="evidence" value="ECO:0007669"/>
    <property type="project" value="UniProtKB-ARBA"/>
</dbReference>
<keyword evidence="2 3" id="KW-0808">Transferase</keyword>
<dbReference type="PIRSF" id="PIRSF000502">
    <property type="entry name" value="Spermidine_synth"/>
    <property type="match status" value="1"/>
</dbReference>
<feature type="active site" description="Proton acceptor" evidence="3">
    <location>
        <position position="171"/>
    </location>
</feature>
<dbReference type="Pfam" id="PF01564">
    <property type="entry name" value="Spermine_synth"/>
    <property type="match status" value="1"/>
</dbReference>